<name>A0ABQ7VE74_SOLTU</name>
<gene>
    <name evidence="1" type="ORF">KY290_017947</name>
</gene>
<dbReference type="EMBL" id="JAIVGD010000013">
    <property type="protein sequence ID" value="KAH0761874.1"/>
    <property type="molecule type" value="Genomic_DNA"/>
</dbReference>
<evidence type="ECO:0000313" key="1">
    <source>
        <dbReference type="EMBL" id="KAH0761874.1"/>
    </source>
</evidence>
<evidence type="ECO:0000313" key="2">
    <source>
        <dbReference type="Proteomes" id="UP000826656"/>
    </source>
</evidence>
<reference evidence="1 2" key="1">
    <citation type="journal article" date="2021" name="bioRxiv">
        <title>Chromosome-scale and haplotype-resolved genome assembly of a tetraploid potato cultivar.</title>
        <authorList>
            <person name="Sun H."/>
            <person name="Jiao W.-B."/>
            <person name="Krause K."/>
            <person name="Campoy J.A."/>
            <person name="Goel M."/>
            <person name="Folz-Donahue K."/>
            <person name="Kukat C."/>
            <person name="Huettel B."/>
            <person name="Schneeberger K."/>
        </authorList>
    </citation>
    <scope>NUCLEOTIDE SEQUENCE [LARGE SCALE GENOMIC DNA]</scope>
    <source>
        <strain evidence="1">SolTubOtavaFocal</strain>
        <tissue evidence="1">Leaves</tissue>
    </source>
</reference>
<organism evidence="1 2">
    <name type="scientific">Solanum tuberosum</name>
    <name type="common">Potato</name>
    <dbReference type="NCBI Taxonomy" id="4113"/>
    <lineage>
        <taxon>Eukaryota</taxon>
        <taxon>Viridiplantae</taxon>
        <taxon>Streptophyta</taxon>
        <taxon>Embryophyta</taxon>
        <taxon>Tracheophyta</taxon>
        <taxon>Spermatophyta</taxon>
        <taxon>Magnoliopsida</taxon>
        <taxon>eudicotyledons</taxon>
        <taxon>Gunneridae</taxon>
        <taxon>Pentapetalae</taxon>
        <taxon>asterids</taxon>
        <taxon>lamiids</taxon>
        <taxon>Solanales</taxon>
        <taxon>Solanaceae</taxon>
        <taxon>Solanoideae</taxon>
        <taxon>Solaneae</taxon>
        <taxon>Solanum</taxon>
    </lineage>
</organism>
<protein>
    <recommendedName>
        <fullName evidence="3">Reverse transcriptase zinc-binding domain-containing protein</fullName>
    </recommendedName>
</protein>
<dbReference type="Proteomes" id="UP000826656">
    <property type="component" value="Unassembled WGS sequence"/>
</dbReference>
<comment type="caution">
    <text evidence="1">The sequence shown here is derived from an EMBL/GenBank/DDBJ whole genome shotgun (WGS) entry which is preliminary data.</text>
</comment>
<proteinExistence type="predicted"/>
<accession>A0ABQ7VE74</accession>
<evidence type="ECO:0008006" key="3">
    <source>
        <dbReference type="Google" id="ProtNLM"/>
    </source>
</evidence>
<sequence>MSDNVICVCCGQGVSKSIEHFFIHCNFSSRLWAIIAAATGIDGPFIQLKDTLLKWWKAEMTPKLKYIYKTVLLFILWQIWKRRNIIKHGGKMTQSTMTLEIGRNLHLMARCIYPWLKDIPTSWPMLVKFMEDYTLILVYKVVKWIKPTIGFKCYSDGAFKGNSGPSFGAFCIRDVEGNF</sequence>
<keyword evidence="2" id="KW-1185">Reference proteome</keyword>